<name>A0A928VK31_9CYAN</name>
<evidence type="ECO:0000313" key="1">
    <source>
        <dbReference type="EMBL" id="MBE9029790.1"/>
    </source>
</evidence>
<accession>A0A928VK31</accession>
<dbReference type="AlphaFoldDB" id="A0A928VK31"/>
<protein>
    <submittedName>
        <fullName evidence="1">Uncharacterized protein</fullName>
    </submittedName>
</protein>
<keyword evidence="2" id="KW-1185">Reference proteome</keyword>
<gene>
    <name evidence="1" type="ORF">IQ266_08625</name>
</gene>
<comment type="caution">
    <text evidence="1">The sequence shown here is derived from an EMBL/GenBank/DDBJ whole genome shotgun (WGS) entry which is preliminary data.</text>
</comment>
<organism evidence="1 2">
    <name type="scientific">Romeriopsis navalis LEGE 11480</name>
    <dbReference type="NCBI Taxonomy" id="2777977"/>
    <lineage>
        <taxon>Bacteria</taxon>
        <taxon>Bacillati</taxon>
        <taxon>Cyanobacteriota</taxon>
        <taxon>Cyanophyceae</taxon>
        <taxon>Leptolyngbyales</taxon>
        <taxon>Leptolyngbyaceae</taxon>
        <taxon>Romeriopsis</taxon>
        <taxon>Romeriopsis navalis</taxon>
    </lineage>
</organism>
<sequence>MLVGCTPVNTANYSATAKTTYVWRVEYDNGSDRTPGRLEDFGTTSLITYNGVKPDGAVTGPDEKGLFWPKLPPKPNVDEIEKRNTAYNEEPKSPLLHKNVTYKVTYDREGQNVTVPTNYDVYRTIVKNAKTQTPLKFTLGVDDNRVEKAVPISN</sequence>
<reference evidence="1" key="1">
    <citation type="submission" date="2020-10" db="EMBL/GenBank/DDBJ databases">
        <authorList>
            <person name="Castelo-Branco R."/>
            <person name="Eusebio N."/>
            <person name="Adriana R."/>
            <person name="Vieira A."/>
            <person name="Brugerolle De Fraissinette N."/>
            <person name="Rezende De Castro R."/>
            <person name="Schneider M.P."/>
            <person name="Vasconcelos V."/>
            <person name="Leao P.N."/>
        </authorList>
    </citation>
    <scope>NUCLEOTIDE SEQUENCE</scope>
    <source>
        <strain evidence="1">LEGE 11480</strain>
    </source>
</reference>
<evidence type="ECO:0000313" key="2">
    <source>
        <dbReference type="Proteomes" id="UP000625316"/>
    </source>
</evidence>
<proteinExistence type="predicted"/>
<dbReference type="EMBL" id="JADEXQ010000022">
    <property type="protein sequence ID" value="MBE9029790.1"/>
    <property type="molecule type" value="Genomic_DNA"/>
</dbReference>
<dbReference type="Proteomes" id="UP000625316">
    <property type="component" value="Unassembled WGS sequence"/>
</dbReference>